<evidence type="ECO:0000256" key="7">
    <source>
        <dbReference type="ARBA" id="ARBA00023242"/>
    </source>
</evidence>
<dbReference type="Pfam" id="PF13359">
    <property type="entry name" value="DDE_Tnp_4"/>
    <property type="match status" value="1"/>
</dbReference>
<dbReference type="GO" id="GO:0046872">
    <property type="term" value="F:metal ion binding"/>
    <property type="evidence" value="ECO:0007669"/>
    <property type="project" value="UniProtKB-KW"/>
</dbReference>
<keyword evidence="5" id="KW-0479">Metal-binding</keyword>
<dbReference type="EnsemblMetazoa" id="XM_011408353.1">
    <property type="protein sequence ID" value="XP_011406655.1"/>
    <property type="gene ID" value="LOC100640935"/>
</dbReference>
<evidence type="ECO:0000256" key="3">
    <source>
        <dbReference type="ARBA" id="ARBA00006958"/>
    </source>
</evidence>
<reference evidence="10" key="1">
    <citation type="journal article" date="2010" name="Nature">
        <title>The Amphimedon queenslandica genome and the evolution of animal complexity.</title>
        <authorList>
            <person name="Srivastava M."/>
            <person name="Simakov O."/>
            <person name="Chapman J."/>
            <person name="Fahey B."/>
            <person name="Gauthier M.E."/>
            <person name="Mitros T."/>
            <person name="Richards G.S."/>
            <person name="Conaco C."/>
            <person name="Dacre M."/>
            <person name="Hellsten U."/>
            <person name="Larroux C."/>
            <person name="Putnam N.H."/>
            <person name="Stanke M."/>
            <person name="Adamska M."/>
            <person name="Darling A."/>
            <person name="Degnan S.M."/>
            <person name="Oakley T.H."/>
            <person name="Plachetzki D.C."/>
            <person name="Zhai Y."/>
            <person name="Adamski M."/>
            <person name="Calcino A."/>
            <person name="Cummins S.F."/>
            <person name="Goodstein D.M."/>
            <person name="Harris C."/>
            <person name="Jackson D.J."/>
            <person name="Leys S.P."/>
            <person name="Shu S."/>
            <person name="Woodcroft B.J."/>
            <person name="Vervoort M."/>
            <person name="Kosik K.S."/>
            <person name="Manning G."/>
            <person name="Degnan B.M."/>
            <person name="Rokhsar D.S."/>
        </authorList>
    </citation>
    <scope>NUCLEOTIDE SEQUENCE [LARGE SCALE GENOMIC DNA]</scope>
</reference>
<evidence type="ECO:0000256" key="4">
    <source>
        <dbReference type="ARBA" id="ARBA00022722"/>
    </source>
</evidence>
<evidence type="ECO:0000313" key="9">
    <source>
        <dbReference type="EnsemblMetazoa" id="XP_011406655.1"/>
    </source>
</evidence>
<dbReference type="KEGG" id="aqu:100640935"/>
<dbReference type="GO" id="GO:0005634">
    <property type="term" value="C:nucleus"/>
    <property type="evidence" value="ECO:0007669"/>
    <property type="project" value="UniProtKB-SubCell"/>
</dbReference>
<evidence type="ECO:0000256" key="6">
    <source>
        <dbReference type="ARBA" id="ARBA00022801"/>
    </source>
</evidence>
<dbReference type="GO" id="GO:0016787">
    <property type="term" value="F:hydrolase activity"/>
    <property type="evidence" value="ECO:0007669"/>
    <property type="project" value="UniProtKB-KW"/>
</dbReference>
<evidence type="ECO:0000256" key="1">
    <source>
        <dbReference type="ARBA" id="ARBA00001968"/>
    </source>
</evidence>
<keyword evidence="7" id="KW-0539">Nucleus</keyword>
<protein>
    <recommendedName>
        <fullName evidence="8">DDE Tnp4 domain-containing protein</fullName>
    </recommendedName>
</protein>
<accession>A0AAN0IQY2</accession>
<evidence type="ECO:0000256" key="2">
    <source>
        <dbReference type="ARBA" id="ARBA00004123"/>
    </source>
</evidence>
<comment type="subcellular location">
    <subcellularLocation>
        <location evidence="2">Nucleus</location>
    </subcellularLocation>
</comment>
<name>A0AAN0IQY2_AMPQE</name>
<sequence>MYITVPTTTSKWKEIATGFETYWQFPHCIGALDGKHIVIRPPPNSGSYYFNYKHTFSIVLLALVDADYKFTYVNIGCNGRNSSLCAALETNSLNVPLPFPICEDGIPLPYMIVADEAFPLKTYIQKPYAQIGLTKEKRIFNYCLSRARRIVENAFGILANRFQVFMTPIRLSPDKAETIVKTCLSPPGSVDAEDTTTYRTIQGSWRTEKQPTGIIDIERQGSNNYTAKAKEIRDYLCEYFNSDKGALPWQDKMI</sequence>
<dbReference type="RefSeq" id="XP_011406655.1">
    <property type="nucleotide sequence ID" value="XM_011408353.1"/>
</dbReference>
<organism evidence="9 10">
    <name type="scientific">Amphimedon queenslandica</name>
    <name type="common">Sponge</name>
    <dbReference type="NCBI Taxonomy" id="400682"/>
    <lineage>
        <taxon>Eukaryota</taxon>
        <taxon>Metazoa</taxon>
        <taxon>Porifera</taxon>
        <taxon>Demospongiae</taxon>
        <taxon>Heteroscleromorpha</taxon>
        <taxon>Haplosclerida</taxon>
        <taxon>Niphatidae</taxon>
        <taxon>Amphimedon</taxon>
    </lineage>
</organism>
<keyword evidence="6" id="KW-0378">Hydrolase</keyword>
<evidence type="ECO:0000259" key="8">
    <source>
        <dbReference type="Pfam" id="PF13359"/>
    </source>
</evidence>
<dbReference type="GO" id="GO:0004518">
    <property type="term" value="F:nuclease activity"/>
    <property type="evidence" value="ECO:0007669"/>
    <property type="project" value="UniProtKB-KW"/>
</dbReference>
<reference evidence="9" key="2">
    <citation type="submission" date="2024-06" db="UniProtKB">
        <authorList>
            <consortium name="EnsemblMetazoa"/>
        </authorList>
    </citation>
    <scope>IDENTIFICATION</scope>
</reference>
<dbReference type="PANTHER" id="PTHR22930">
    <property type="match status" value="1"/>
</dbReference>
<comment type="cofactor">
    <cofactor evidence="1">
        <name>a divalent metal cation</name>
        <dbReference type="ChEBI" id="CHEBI:60240"/>
    </cofactor>
</comment>
<dbReference type="InterPro" id="IPR045249">
    <property type="entry name" value="HARBI1-like"/>
</dbReference>
<evidence type="ECO:0000256" key="5">
    <source>
        <dbReference type="ARBA" id="ARBA00022723"/>
    </source>
</evidence>
<comment type="similarity">
    <text evidence="3">Belongs to the HARBI1 family.</text>
</comment>
<dbReference type="PANTHER" id="PTHR22930:SF269">
    <property type="entry name" value="NUCLEASE HARBI1-LIKE PROTEIN"/>
    <property type="match status" value="1"/>
</dbReference>
<dbReference type="Proteomes" id="UP000007879">
    <property type="component" value="Unassembled WGS sequence"/>
</dbReference>
<keyword evidence="4" id="KW-0540">Nuclease</keyword>
<dbReference type="AlphaFoldDB" id="A0AAN0IQY2"/>
<dbReference type="InterPro" id="IPR027806">
    <property type="entry name" value="HARBI1_dom"/>
</dbReference>
<proteinExistence type="inferred from homology"/>
<evidence type="ECO:0000313" key="10">
    <source>
        <dbReference type="Proteomes" id="UP000007879"/>
    </source>
</evidence>
<feature type="domain" description="DDE Tnp4" evidence="8">
    <location>
        <begin position="32"/>
        <end position="184"/>
    </location>
</feature>
<dbReference type="GeneID" id="100640935"/>
<keyword evidence="10" id="KW-1185">Reference proteome</keyword>